<dbReference type="EMBL" id="MFLD01000025">
    <property type="protein sequence ID" value="OGG59496.1"/>
    <property type="molecule type" value="Genomic_DNA"/>
</dbReference>
<feature type="transmembrane region" description="Helical" evidence="1">
    <location>
        <begin position="39"/>
        <end position="60"/>
    </location>
</feature>
<evidence type="ECO:0000313" key="2">
    <source>
        <dbReference type="EMBL" id="OGG59496.1"/>
    </source>
</evidence>
<reference evidence="2 3" key="1">
    <citation type="journal article" date="2016" name="Nat. Commun.">
        <title>Thousands of microbial genomes shed light on interconnected biogeochemical processes in an aquifer system.</title>
        <authorList>
            <person name="Anantharaman K."/>
            <person name="Brown C.T."/>
            <person name="Hug L.A."/>
            <person name="Sharon I."/>
            <person name="Castelle C.J."/>
            <person name="Probst A.J."/>
            <person name="Thomas B.C."/>
            <person name="Singh A."/>
            <person name="Wilkins M.J."/>
            <person name="Karaoz U."/>
            <person name="Brodie E.L."/>
            <person name="Williams K.H."/>
            <person name="Hubbard S.S."/>
            <person name="Banfield J.F."/>
        </authorList>
    </citation>
    <scope>NUCLEOTIDE SEQUENCE [LARGE SCALE GENOMIC DNA]</scope>
</reference>
<comment type="caution">
    <text evidence="2">The sequence shown here is derived from an EMBL/GenBank/DDBJ whole genome shotgun (WGS) entry which is preliminary data.</text>
</comment>
<dbReference type="Proteomes" id="UP000178042">
    <property type="component" value="Unassembled WGS sequence"/>
</dbReference>
<protein>
    <submittedName>
        <fullName evidence="2">Uncharacterized protein</fullName>
    </submittedName>
</protein>
<accession>A0A1F6DDM2</accession>
<keyword evidence="1" id="KW-0472">Membrane</keyword>
<evidence type="ECO:0000256" key="1">
    <source>
        <dbReference type="SAM" id="Phobius"/>
    </source>
</evidence>
<organism evidence="2 3">
    <name type="scientific">Candidatus Kaiserbacteria bacterium RIFCSPHIGHO2_02_FULL_49_16</name>
    <dbReference type="NCBI Taxonomy" id="1798490"/>
    <lineage>
        <taxon>Bacteria</taxon>
        <taxon>Candidatus Kaiseribacteriota</taxon>
    </lineage>
</organism>
<keyword evidence="1" id="KW-1133">Transmembrane helix</keyword>
<gene>
    <name evidence="2" type="ORF">A3C86_04225</name>
</gene>
<dbReference type="AlphaFoldDB" id="A0A1F6DDM2"/>
<keyword evidence="1" id="KW-0812">Transmembrane</keyword>
<sequence>MINRLLLENTLKNLLVFILLVALYGPVKDEILSFSTDSIGYQTIITLSALLIMAFLFANYSLPLGIQTLKCHCKDCSTI</sequence>
<proteinExistence type="predicted"/>
<name>A0A1F6DDM2_9BACT</name>
<evidence type="ECO:0000313" key="3">
    <source>
        <dbReference type="Proteomes" id="UP000178042"/>
    </source>
</evidence>